<dbReference type="Proteomes" id="UP000297452">
    <property type="component" value="Unassembled WGS sequence"/>
</dbReference>
<protein>
    <submittedName>
        <fullName evidence="1">Uncharacterized protein</fullName>
    </submittedName>
</protein>
<gene>
    <name evidence="1" type="ORF">BOTNAR_0290g00010</name>
</gene>
<organism evidence="1 2">
    <name type="scientific">Botryotinia narcissicola</name>
    <dbReference type="NCBI Taxonomy" id="278944"/>
    <lineage>
        <taxon>Eukaryota</taxon>
        <taxon>Fungi</taxon>
        <taxon>Dikarya</taxon>
        <taxon>Ascomycota</taxon>
        <taxon>Pezizomycotina</taxon>
        <taxon>Leotiomycetes</taxon>
        <taxon>Helotiales</taxon>
        <taxon>Sclerotiniaceae</taxon>
        <taxon>Botryotinia</taxon>
    </lineage>
</organism>
<sequence>MSQIAYIQELTVDFEQYHVDLVADLQRWDDAIDGTIDNRLLQTFCALNRIHLKIVFVERRTALIQHMRSLPAEARAELLSEYERLLELMYPMREWYETIRDDYRALQTARSNGDWETARELEEELDVEPGRVLSQINITW</sequence>
<reference evidence="1 2" key="1">
    <citation type="submission" date="2017-12" db="EMBL/GenBank/DDBJ databases">
        <title>Comparative genomics of Botrytis spp.</title>
        <authorList>
            <person name="Valero-Jimenez C.A."/>
            <person name="Tapia P."/>
            <person name="Veloso J."/>
            <person name="Silva-Moreno E."/>
            <person name="Staats M."/>
            <person name="Valdes J.H."/>
            <person name="Van Kan J.A.L."/>
        </authorList>
    </citation>
    <scope>NUCLEOTIDE SEQUENCE [LARGE SCALE GENOMIC DNA]</scope>
    <source>
        <strain evidence="1 2">MUCL2120</strain>
    </source>
</reference>
<evidence type="ECO:0000313" key="2">
    <source>
        <dbReference type="Proteomes" id="UP000297452"/>
    </source>
</evidence>
<dbReference type="AlphaFoldDB" id="A0A4Z1HWJ9"/>
<keyword evidence="2" id="KW-1185">Reference proteome</keyword>
<accession>A0A4Z1HWJ9</accession>
<dbReference type="OrthoDB" id="3508395at2759"/>
<comment type="caution">
    <text evidence="1">The sequence shown here is derived from an EMBL/GenBank/DDBJ whole genome shotgun (WGS) entry which is preliminary data.</text>
</comment>
<proteinExistence type="predicted"/>
<evidence type="ECO:0000313" key="1">
    <source>
        <dbReference type="EMBL" id="TGO53639.1"/>
    </source>
</evidence>
<dbReference type="EMBL" id="PQXJ01000290">
    <property type="protein sequence ID" value="TGO53639.1"/>
    <property type="molecule type" value="Genomic_DNA"/>
</dbReference>
<name>A0A4Z1HWJ9_9HELO</name>